<keyword evidence="2" id="KW-1185">Reference proteome</keyword>
<evidence type="ECO:0000313" key="1">
    <source>
        <dbReference type="EMBL" id="KAF2423098.1"/>
    </source>
</evidence>
<evidence type="ECO:0000313" key="2">
    <source>
        <dbReference type="Proteomes" id="UP000800235"/>
    </source>
</evidence>
<accession>A0A9P4TUX1</accession>
<protein>
    <submittedName>
        <fullName evidence="1">Uncharacterized protein</fullName>
    </submittedName>
</protein>
<sequence length="161" mass="19256">MLLFRGFTAKEHRHYKRYTKLHHPELDSVDFLVAIRMRGKVGTISHGRRDGYGWRLGAQDATTALMENPVHVREALFEVYEKCEPGKPQNLPLISETPTKHLQHLVTSRTCREEMKKKYWELREHELLEWERKWRSEQDTLFRKYGLQDSCDYPLHPELQP</sequence>
<dbReference type="EMBL" id="MU007085">
    <property type="protein sequence ID" value="KAF2423098.1"/>
    <property type="molecule type" value="Genomic_DNA"/>
</dbReference>
<organism evidence="1 2">
    <name type="scientific">Tothia fuscella</name>
    <dbReference type="NCBI Taxonomy" id="1048955"/>
    <lineage>
        <taxon>Eukaryota</taxon>
        <taxon>Fungi</taxon>
        <taxon>Dikarya</taxon>
        <taxon>Ascomycota</taxon>
        <taxon>Pezizomycotina</taxon>
        <taxon>Dothideomycetes</taxon>
        <taxon>Pleosporomycetidae</taxon>
        <taxon>Venturiales</taxon>
        <taxon>Cylindrosympodiaceae</taxon>
        <taxon>Tothia</taxon>
    </lineage>
</organism>
<dbReference type="Proteomes" id="UP000800235">
    <property type="component" value="Unassembled WGS sequence"/>
</dbReference>
<proteinExistence type="predicted"/>
<gene>
    <name evidence="1" type="ORF">EJ08DRAFT_701366</name>
</gene>
<name>A0A9P4TUX1_9PEZI</name>
<reference evidence="1" key="1">
    <citation type="journal article" date="2020" name="Stud. Mycol.">
        <title>101 Dothideomycetes genomes: a test case for predicting lifestyles and emergence of pathogens.</title>
        <authorList>
            <person name="Haridas S."/>
            <person name="Albert R."/>
            <person name="Binder M."/>
            <person name="Bloem J."/>
            <person name="Labutti K."/>
            <person name="Salamov A."/>
            <person name="Andreopoulos B."/>
            <person name="Baker S."/>
            <person name="Barry K."/>
            <person name="Bills G."/>
            <person name="Bluhm B."/>
            <person name="Cannon C."/>
            <person name="Castanera R."/>
            <person name="Culley D."/>
            <person name="Daum C."/>
            <person name="Ezra D."/>
            <person name="Gonzalez J."/>
            <person name="Henrissat B."/>
            <person name="Kuo A."/>
            <person name="Liang C."/>
            <person name="Lipzen A."/>
            <person name="Lutzoni F."/>
            <person name="Magnuson J."/>
            <person name="Mondo S."/>
            <person name="Nolan M."/>
            <person name="Ohm R."/>
            <person name="Pangilinan J."/>
            <person name="Park H.-J."/>
            <person name="Ramirez L."/>
            <person name="Alfaro M."/>
            <person name="Sun H."/>
            <person name="Tritt A."/>
            <person name="Yoshinaga Y."/>
            <person name="Zwiers L.-H."/>
            <person name="Turgeon B."/>
            <person name="Goodwin S."/>
            <person name="Spatafora J."/>
            <person name="Crous P."/>
            <person name="Grigoriev I."/>
        </authorList>
    </citation>
    <scope>NUCLEOTIDE SEQUENCE</scope>
    <source>
        <strain evidence="1">CBS 130266</strain>
    </source>
</reference>
<comment type="caution">
    <text evidence="1">The sequence shown here is derived from an EMBL/GenBank/DDBJ whole genome shotgun (WGS) entry which is preliminary data.</text>
</comment>
<dbReference type="AlphaFoldDB" id="A0A9P4TUX1"/>